<comment type="similarity">
    <text evidence="8">Belongs to the TRAP transporter small permease family.</text>
</comment>
<dbReference type="GO" id="GO:0005886">
    <property type="term" value="C:plasma membrane"/>
    <property type="evidence" value="ECO:0007669"/>
    <property type="project" value="UniProtKB-SubCell"/>
</dbReference>
<feature type="transmembrane region" description="Helical" evidence="9">
    <location>
        <begin position="12"/>
        <end position="32"/>
    </location>
</feature>
<organism evidence="11 12">
    <name type="scientific">Caproicibacter fermentans</name>
    <dbReference type="NCBI Taxonomy" id="2576756"/>
    <lineage>
        <taxon>Bacteria</taxon>
        <taxon>Bacillati</taxon>
        <taxon>Bacillota</taxon>
        <taxon>Clostridia</taxon>
        <taxon>Eubacteriales</taxon>
        <taxon>Acutalibacteraceae</taxon>
        <taxon>Caproicibacter</taxon>
    </lineage>
</organism>
<evidence type="ECO:0000256" key="2">
    <source>
        <dbReference type="ARBA" id="ARBA00022448"/>
    </source>
</evidence>
<keyword evidence="4" id="KW-0997">Cell inner membrane</keyword>
<evidence type="ECO:0000256" key="3">
    <source>
        <dbReference type="ARBA" id="ARBA00022475"/>
    </source>
</evidence>
<keyword evidence="3" id="KW-1003">Cell membrane</keyword>
<name>A0A7G8TBP3_9FIRM</name>
<gene>
    <name evidence="11" type="ORF">HCR03_01560</name>
</gene>
<keyword evidence="2" id="KW-0813">Transport</keyword>
<dbReference type="RefSeq" id="WP_187036383.1">
    <property type="nucleotide sequence ID" value="NZ_CP060286.1"/>
</dbReference>
<dbReference type="EMBL" id="CP060286">
    <property type="protein sequence ID" value="QNK41034.1"/>
    <property type="molecule type" value="Genomic_DNA"/>
</dbReference>
<sequence length="162" mass="17900">MEKIKKILDRVFGVVSILCLLGLIFTVLIQIISRTFLPQSPSWTEEVSRFFFVSGVLYTTGIAKGANAYVNVDILEQNLQPGAKKVYSVFIDLLVLVFAVTFFCESLAFTQSGAGFIADTIPITMNYIYFGTIASGLLIAVYTLFDIVFILTDKKEKAGDAK</sequence>
<dbReference type="Proteomes" id="UP000515909">
    <property type="component" value="Chromosome"/>
</dbReference>
<dbReference type="InterPro" id="IPR055348">
    <property type="entry name" value="DctQ"/>
</dbReference>
<evidence type="ECO:0000256" key="6">
    <source>
        <dbReference type="ARBA" id="ARBA00022989"/>
    </source>
</evidence>
<dbReference type="Pfam" id="PF04290">
    <property type="entry name" value="DctQ"/>
    <property type="match status" value="1"/>
</dbReference>
<evidence type="ECO:0000313" key="12">
    <source>
        <dbReference type="Proteomes" id="UP000515909"/>
    </source>
</evidence>
<evidence type="ECO:0000256" key="1">
    <source>
        <dbReference type="ARBA" id="ARBA00004429"/>
    </source>
</evidence>
<comment type="subcellular location">
    <subcellularLocation>
        <location evidence="1">Cell inner membrane</location>
        <topology evidence="1">Multi-pass membrane protein</topology>
    </subcellularLocation>
</comment>
<dbReference type="GO" id="GO:0022857">
    <property type="term" value="F:transmembrane transporter activity"/>
    <property type="evidence" value="ECO:0007669"/>
    <property type="project" value="TreeGrafter"/>
</dbReference>
<keyword evidence="7 9" id="KW-0472">Membrane</keyword>
<dbReference type="AlphaFoldDB" id="A0A7G8TBP3"/>
<feature type="transmembrane region" description="Helical" evidence="9">
    <location>
        <begin position="52"/>
        <end position="74"/>
    </location>
</feature>
<reference evidence="11 12" key="1">
    <citation type="submission" date="2020-08" db="EMBL/GenBank/DDBJ databases">
        <title>The isolate Caproiciproducens sp. 7D4C2 produces n-caproate at mildly acidic conditions from hexoses: genome and rBOX comparison with related strains and chain-elongating bacteria.</title>
        <authorList>
            <person name="Esquivel-Elizondo S."/>
            <person name="Bagci C."/>
            <person name="Temovska M."/>
            <person name="Jeon B.S."/>
            <person name="Bessarab I."/>
            <person name="Williams R.B.H."/>
            <person name="Huson D.H."/>
            <person name="Angenent L.T."/>
        </authorList>
    </citation>
    <scope>NUCLEOTIDE SEQUENCE [LARGE SCALE GENOMIC DNA]</scope>
    <source>
        <strain evidence="11 12">7D4C2</strain>
    </source>
</reference>
<dbReference type="KEGG" id="cfem:HCR03_01560"/>
<dbReference type="PANTHER" id="PTHR35011">
    <property type="entry name" value="2,3-DIKETO-L-GULONATE TRAP TRANSPORTER SMALL PERMEASE PROTEIN YIAM"/>
    <property type="match status" value="1"/>
</dbReference>
<feature type="transmembrane region" description="Helical" evidence="9">
    <location>
        <begin position="86"/>
        <end position="108"/>
    </location>
</feature>
<keyword evidence="6 9" id="KW-1133">Transmembrane helix</keyword>
<protein>
    <submittedName>
        <fullName evidence="11">TRAP transporter small permease subunit</fullName>
    </submittedName>
</protein>
<dbReference type="PANTHER" id="PTHR35011:SF2">
    <property type="entry name" value="2,3-DIKETO-L-GULONATE TRAP TRANSPORTER SMALL PERMEASE PROTEIN YIAM"/>
    <property type="match status" value="1"/>
</dbReference>
<keyword evidence="5 9" id="KW-0812">Transmembrane</keyword>
<evidence type="ECO:0000256" key="7">
    <source>
        <dbReference type="ARBA" id="ARBA00023136"/>
    </source>
</evidence>
<dbReference type="InterPro" id="IPR007387">
    <property type="entry name" value="TRAP_DctQ"/>
</dbReference>
<evidence type="ECO:0000256" key="5">
    <source>
        <dbReference type="ARBA" id="ARBA00022692"/>
    </source>
</evidence>
<feature type="transmembrane region" description="Helical" evidence="9">
    <location>
        <begin position="128"/>
        <end position="152"/>
    </location>
</feature>
<evidence type="ECO:0000313" key="11">
    <source>
        <dbReference type="EMBL" id="QNK41034.1"/>
    </source>
</evidence>
<dbReference type="GO" id="GO:0015740">
    <property type="term" value="P:C4-dicarboxylate transport"/>
    <property type="evidence" value="ECO:0007669"/>
    <property type="project" value="TreeGrafter"/>
</dbReference>
<evidence type="ECO:0000256" key="9">
    <source>
        <dbReference type="SAM" id="Phobius"/>
    </source>
</evidence>
<accession>A0A7G8TBP3</accession>
<evidence type="ECO:0000259" key="10">
    <source>
        <dbReference type="Pfam" id="PF04290"/>
    </source>
</evidence>
<evidence type="ECO:0000256" key="4">
    <source>
        <dbReference type="ARBA" id="ARBA00022519"/>
    </source>
</evidence>
<feature type="domain" description="Tripartite ATP-independent periplasmic transporters DctQ component" evidence="10">
    <location>
        <begin position="24"/>
        <end position="147"/>
    </location>
</feature>
<proteinExistence type="inferred from homology"/>
<evidence type="ECO:0000256" key="8">
    <source>
        <dbReference type="ARBA" id="ARBA00038436"/>
    </source>
</evidence>